<sequence>MTWLATWLRTNSQKYLLRDSQALIARKYGIAPPDTHGSLFWTKVFVPIYRVLPWGLRARAMAAMPGSHRQRWSKPTAPKGAAI</sequence>
<protein>
    <submittedName>
        <fullName evidence="3">Unannotated protein</fullName>
    </submittedName>
</protein>
<dbReference type="EMBL" id="CAFBPU010000056">
    <property type="protein sequence ID" value="CAB5038632.1"/>
    <property type="molecule type" value="Genomic_DNA"/>
</dbReference>
<dbReference type="EMBL" id="CAFBIZ010000120">
    <property type="protein sequence ID" value="CAB4850361.1"/>
    <property type="molecule type" value="Genomic_DNA"/>
</dbReference>
<proteinExistence type="predicted"/>
<organism evidence="3">
    <name type="scientific">freshwater metagenome</name>
    <dbReference type="NCBI Taxonomy" id="449393"/>
    <lineage>
        <taxon>unclassified sequences</taxon>
        <taxon>metagenomes</taxon>
        <taxon>ecological metagenomes</taxon>
    </lineage>
</organism>
<reference evidence="3" key="1">
    <citation type="submission" date="2020-05" db="EMBL/GenBank/DDBJ databases">
        <authorList>
            <person name="Chiriac C."/>
            <person name="Salcher M."/>
            <person name="Ghai R."/>
            <person name="Kavagutti S V."/>
        </authorList>
    </citation>
    <scope>NUCLEOTIDE SEQUENCE</scope>
</reference>
<accession>A0A6J7SCW0</accession>
<gene>
    <name evidence="1" type="ORF">UFOPK3268_00989</name>
    <name evidence="2" type="ORF">UFOPK3752_00310</name>
    <name evidence="3" type="ORF">UFOPK4150_02048</name>
</gene>
<evidence type="ECO:0000313" key="2">
    <source>
        <dbReference type="EMBL" id="CAB4929133.1"/>
    </source>
</evidence>
<evidence type="ECO:0000313" key="1">
    <source>
        <dbReference type="EMBL" id="CAB4850361.1"/>
    </source>
</evidence>
<dbReference type="EMBL" id="CAFBND010000008">
    <property type="protein sequence ID" value="CAB4929133.1"/>
    <property type="molecule type" value="Genomic_DNA"/>
</dbReference>
<evidence type="ECO:0000313" key="3">
    <source>
        <dbReference type="EMBL" id="CAB5038632.1"/>
    </source>
</evidence>
<dbReference type="AlphaFoldDB" id="A0A6J7SCW0"/>
<name>A0A6J7SCW0_9ZZZZ</name>